<accession>A0ABX5M6L1</accession>
<protein>
    <submittedName>
        <fullName evidence="1">Uncharacterized protein</fullName>
    </submittedName>
</protein>
<dbReference type="EMBL" id="QICQ01000060">
    <property type="protein sequence ID" value="PXV72997.1"/>
    <property type="molecule type" value="Genomic_DNA"/>
</dbReference>
<proteinExistence type="predicted"/>
<keyword evidence="2" id="KW-1185">Reference proteome</keyword>
<organism evidence="1 2">
    <name type="scientific">Nitrosomonas eutropha</name>
    <dbReference type="NCBI Taxonomy" id="916"/>
    <lineage>
        <taxon>Bacteria</taxon>
        <taxon>Pseudomonadati</taxon>
        <taxon>Pseudomonadota</taxon>
        <taxon>Betaproteobacteria</taxon>
        <taxon>Nitrosomonadales</taxon>
        <taxon>Nitrosomonadaceae</taxon>
        <taxon>Nitrosomonas</taxon>
    </lineage>
</organism>
<reference evidence="1 2" key="1">
    <citation type="submission" date="2018-04" db="EMBL/GenBank/DDBJ databases">
        <title>Active sludge and wastewater microbial communities from Klosterneuburg, Austria.</title>
        <authorList>
            <person name="Wagner M."/>
        </authorList>
    </citation>
    <scope>NUCLEOTIDE SEQUENCE [LARGE SCALE GENOMIC DNA]</scope>
    <source>
        <strain evidence="1 2">Nm 57</strain>
    </source>
</reference>
<sequence>TYIHKVFMVYFILRDDLVFVRGAVKIVVIN</sequence>
<gene>
    <name evidence="1" type="ORF">C8R14_1601</name>
</gene>
<evidence type="ECO:0000313" key="2">
    <source>
        <dbReference type="Proteomes" id="UP000247780"/>
    </source>
</evidence>
<feature type="non-terminal residue" evidence="1">
    <location>
        <position position="1"/>
    </location>
</feature>
<dbReference type="Proteomes" id="UP000247780">
    <property type="component" value="Unassembled WGS sequence"/>
</dbReference>
<evidence type="ECO:0000313" key="1">
    <source>
        <dbReference type="EMBL" id="PXV72997.1"/>
    </source>
</evidence>
<name>A0ABX5M6L1_9PROT</name>
<comment type="caution">
    <text evidence="1">The sequence shown here is derived from an EMBL/GenBank/DDBJ whole genome shotgun (WGS) entry which is preliminary data.</text>
</comment>